<gene>
    <name evidence="2" type="ORF">ONE63_008852</name>
</gene>
<comment type="caution">
    <text evidence="2">The sequence shown here is derived from an EMBL/GenBank/DDBJ whole genome shotgun (WGS) entry which is preliminary data.</text>
</comment>
<keyword evidence="1" id="KW-0472">Membrane</keyword>
<keyword evidence="1" id="KW-0812">Transmembrane</keyword>
<dbReference type="Gene3D" id="3.40.630.30">
    <property type="match status" value="1"/>
</dbReference>
<feature type="transmembrane region" description="Helical" evidence="1">
    <location>
        <begin position="248"/>
        <end position="269"/>
    </location>
</feature>
<reference evidence="2" key="1">
    <citation type="submission" date="2022-12" db="EMBL/GenBank/DDBJ databases">
        <title>Chromosome-level genome assembly of the bean flower thrips Megalurothrips usitatus.</title>
        <authorList>
            <person name="Ma L."/>
            <person name="Liu Q."/>
            <person name="Li H."/>
            <person name="Cai W."/>
        </authorList>
    </citation>
    <scope>NUCLEOTIDE SEQUENCE</scope>
    <source>
        <strain evidence="2">Cailab_2022a</strain>
    </source>
</reference>
<evidence type="ECO:0000313" key="3">
    <source>
        <dbReference type="Proteomes" id="UP001075354"/>
    </source>
</evidence>
<dbReference type="EMBL" id="JAPTSV010000007">
    <property type="protein sequence ID" value="KAJ1525634.1"/>
    <property type="molecule type" value="Genomic_DNA"/>
</dbReference>
<organism evidence="2 3">
    <name type="scientific">Megalurothrips usitatus</name>
    <name type="common">bean blossom thrips</name>
    <dbReference type="NCBI Taxonomy" id="439358"/>
    <lineage>
        <taxon>Eukaryota</taxon>
        <taxon>Metazoa</taxon>
        <taxon>Ecdysozoa</taxon>
        <taxon>Arthropoda</taxon>
        <taxon>Hexapoda</taxon>
        <taxon>Insecta</taxon>
        <taxon>Pterygota</taxon>
        <taxon>Neoptera</taxon>
        <taxon>Paraneoptera</taxon>
        <taxon>Thysanoptera</taxon>
        <taxon>Terebrantia</taxon>
        <taxon>Thripoidea</taxon>
        <taxon>Thripidae</taxon>
        <taxon>Megalurothrips</taxon>
    </lineage>
</organism>
<accession>A0AAV7XLU7</accession>
<name>A0AAV7XLU7_9NEOP</name>
<dbReference type="SUPFAM" id="SSF55729">
    <property type="entry name" value="Acyl-CoA N-acyltransferases (Nat)"/>
    <property type="match status" value="1"/>
</dbReference>
<feature type="transmembrane region" description="Helical" evidence="1">
    <location>
        <begin position="184"/>
        <end position="205"/>
    </location>
</feature>
<keyword evidence="3" id="KW-1185">Reference proteome</keyword>
<protein>
    <recommendedName>
        <fullName evidence="4">N-acetyltransferase domain-containing protein</fullName>
    </recommendedName>
</protein>
<evidence type="ECO:0000256" key="1">
    <source>
        <dbReference type="SAM" id="Phobius"/>
    </source>
</evidence>
<dbReference type="AlphaFoldDB" id="A0AAV7XLU7"/>
<evidence type="ECO:0008006" key="4">
    <source>
        <dbReference type="Google" id="ProtNLM"/>
    </source>
</evidence>
<keyword evidence="1" id="KW-1133">Transmembrane helix</keyword>
<feature type="transmembrane region" description="Helical" evidence="1">
    <location>
        <begin position="217"/>
        <end position="236"/>
    </location>
</feature>
<sequence length="275" mass="30124">MPILPEMATEEATFLTWTRPALPAAPVVWGRYEHAGVRYVVRDATADLHDRMLQLYVREYFHDEPASRSAGLGDDEVSAAEYSFLIAKALAQGCSLVALEESADAEPEMVGGMILPVLSAQDPPLPEVSGAAVRVLMGLNLALRSSAPHCDPLTRRPTASWGGAVPRYMCDLGMHVRRDRRRRGLGAAILGCVPAVARALGVPHFSTLFTGATSQAMAASLGLKVTSSFTTHAYVLFKFCSDFLELNFIFHVFFNIFHIFSLFLFAFYLPSFSFS</sequence>
<dbReference type="Proteomes" id="UP001075354">
    <property type="component" value="Chromosome 7"/>
</dbReference>
<proteinExistence type="predicted"/>
<dbReference type="InterPro" id="IPR016181">
    <property type="entry name" value="Acyl_CoA_acyltransferase"/>
</dbReference>
<evidence type="ECO:0000313" key="2">
    <source>
        <dbReference type="EMBL" id="KAJ1525634.1"/>
    </source>
</evidence>